<name>A0AAW9QRZ8_9CHRO</name>
<dbReference type="SUPFAM" id="SSF48452">
    <property type="entry name" value="TPR-like"/>
    <property type="match status" value="1"/>
</dbReference>
<dbReference type="InterPro" id="IPR013105">
    <property type="entry name" value="TPR_2"/>
</dbReference>
<feature type="repeat" description="TPR" evidence="3">
    <location>
        <begin position="335"/>
        <end position="368"/>
    </location>
</feature>
<evidence type="ECO:0000256" key="3">
    <source>
        <dbReference type="PROSITE-ProRule" id="PRU00339"/>
    </source>
</evidence>
<evidence type="ECO:0000256" key="1">
    <source>
        <dbReference type="ARBA" id="ARBA00022737"/>
    </source>
</evidence>
<sequence>MERPRREETLASLLGTIPNTGDRTPYCPRLPTRLEYYGNRIYSEIETRMQGLIQKIVRAIREFFRSLFGGRTRRVVTERETVALTDTDYEFLFMQLLDGVAHGWHEGRILKFFEKLGDRGRQRDWVEWLDRFGTRLQSSAANNQQLALRMIRLGELARAFPGIERVGEAAYQVGYQLYTKETENLIWEFAGPDGEPVERPEAPADNGENPRTETISLEELFDRLQTDPVLAGQMAEQLGIEGTDANAIIENLLHQFQAQEAKSPETAAEWFQIGLQQANSGDWEGAIACWDNALDLDPDLAPGWHNRGSALALLGRYEEALESFDRAIAINPEDAQIWNARGNALYGLQRWEEALSCWDKVLQLQEDFYQAWYNRGSTLENLDRNEEALDCYRKALEIAPDFDLAKSRLEELLGSSETS</sequence>
<accession>A0AAW9QRZ8</accession>
<gene>
    <name evidence="5" type="ORF">V0288_11835</name>
</gene>
<dbReference type="SMART" id="SM00028">
    <property type="entry name" value="TPR"/>
    <property type="match status" value="4"/>
</dbReference>
<evidence type="ECO:0000313" key="5">
    <source>
        <dbReference type="EMBL" id="MEG3437809.1"/>
    </source>
</evidence>
<keyword evidence="1" id="KW-0677">Repeat</keyword>
<dbReference type="Gene3D" id="1.25.40.10">
    <property type="entry name" value="Tetratricopeptide repeat domain"/>
    <property type="match status" value="1"/>
</dbReference>
<dbReference type="InterPro" id="IPR019734">
    <property type="entry name" value="TPR_rpt"/>
</dbReference>
<feature type="repeat" description="TPR" evidence="3">
    <location>
        <begin position="301"/>
        <end position="334"/>
    </location>
</feature>
<dbReference type="AlphaFoldDB" id="A0AAW9QRZ8"/>
<comment type="caution">
    <text evidence="5">The sequence shown here is derived from an EMBL/GenBank/DDBJ whole genome shotgun (WGS) entry which is preliminary data.</text>
</comment>
<dbReference type="Pfam" id="PF00515">
    <property type="entry name" value="TPR_1"/>
    <property type="match status" value="1"/>
</dbReference>
<dbReference type="Pfam" id="PF07719">
    <property type="entry name" value="TPR_2"/>
    <property type="match status" value="1"/>
</dbReference>
<reference evidence="5 6" key="1">
    <citation type="submission" date="2024-01" db="EMBL/GenBank/DDBJ databases">
        <title>Genomic insights into the taxonomy and metabolism of the cyanobacterium Pannus brasiliensis CCIBt3594.</title>
        <authorList>
            <person name="Machado M."/>
            <person name="Botero N.B."/>
            <person name="Andreote A.P.D."/>
            <person name="Feitosa A.M.T."/>
            <person name="Popin R."/>
            <person name="Sivonen K."/>
            <person name="Fiore M.F."/>
        </authorList>
    </citation>
    <scope>NUCLEOTIDE SEQUENCE [LARGE SCALE GENOMIC DNA]</scope>
    <source>
        <strain evidence="5 6">CCIBt3594</strain>
    </source>
</reference>
<dbReference type="InterPro" id="IPR051685">
    <property type="entry name" value="Ycf3/AcsC/BcsC/TPR_MFPF"/>
</dbReference>
<feature type="repeat" description="TPR" evidence="3">
    <location>
        <begin position="369"/>
        <end position="402"/>
    </location>
</feature>
<dbReference type="PANTHER" id="PTHR44943:SF8">
    <property type="entry name" value="TPR REPEAT-CONTAINING PROTEIN MJ0263"/>
    <property type="match status" value="1"/>
</dbReference>
<feature type="region of interest" description="Disordered" evidence="4">
    <location>
        <begin position="192"/>
        <end position="211"/>
    </location>
</feature>
<organism evidence="5 6">
    <name type="scientific">Pannus brasiliensis CCIBt3594</name>
    <dbReference type="NCBI Taxonomy" id="1427578"/>
    <lineage>
        <taxon>Bacteria</taxon>
        <taxon>Bacillati</taxon>
        <taxon>Cyanobacteriota</taxon>
        <taxon>Cyanophyceae</taxon>
        <taxon>Oscillatoriophycideae</taxon>
        <taxon>Chroococcales</taxon>
        <taxon>Microcystaceae</taxon>
        <taxon>Pannus</taxon>
    </lineage>
</organism>
<dbReference type="InterPro" id="IPR011990">
    <property type="entry name" value="TPR-like_helical_dom_sf"/>
</dbReference>
<evidence type="ECO:0000256" key="2">
    <source>
        <dbReference type="ARBA" id="ARBA00022803"/>
    </source>
</evidence>
<proteinExistence type="predicted"/>
<dbReference type="PROSITE" id="PS50293">
    <property type="entry name" value="TPR_REGION"/>
    <property type="match status" value="2"/>
</dbReference>
<evidence type="ECO:0000256" key="4">
    <source>
        <dbReference type="SAM" id="MobiDB-lite"/>
    </source>
</evidence>
<dbReference type="EMBL" id="JBAFSM010000020">
    <property type="protein sequence ID" value="MEG3437809.1"/>
    <property type="molecule type" value="Genomic_DNA"/>
</dbReference>
<feature type="repeat" description="TPR" evidence="3">
    <location>
        <begin position="267"/>
        <end position="300"/>
    </location>
</feature>
<keyword evidence="6" id="KW-1185">Reference proteome</keyword>
<evidence type="ECO:0000313" key="6">
    <source>
        <dbReference type="Proteomes" id="UP001328733"/>
    </source>
</evidence>
<keyword evidence="2 3" id="KW-0802">TPR repeat</keyword>
<dbReference type="Pfam" id="PF13414">
    <property type="entry name" value="TPR_11"/>
    <property type="match status" value="1"/>
</dbReference>
<dbReference type="Proteomes" id="UP001328733">
    <property type="component" value="Unassembled WGS sequence"/>
</dbReference>
<protein>
    <submittedName>
        <fullName evidence="5">Tetratricopeptide repeat protein</fullName>
    </submittedName>
</protein>
<dbReference type="PROSITE" id="PS50005">
    <property type="entry name" value="TPR"/>
    <property type="match status" value="4"/>
</dbReference>
<dbReference type="PANTHER" id="PTHR44943">
    <property type="entry name" value="CELLULOSE SYNTHASE OPERON PROTEIN C"/>
    <property type="match status" value="1"/>
</dbReference>